<protein>
    <submittedName>
        <fullName evidence="3">Bark protein-like protein</fullName>
    </submittedName>
</protein>
<sequence>MAFYKISSVFFIFCFFLIALPFHSYAEIPQEIAERIERVNKRGEHYGLVVSTTAELEVVLEKSSGTFRPDKELPTIDISGRRFHVGDIGGRRTLLVMCGRGMVNAAQTTQLMVTLFRVRAVVQYGRGSSANPHKLNIGDVAIPRQFAHTGLLYWEKFGVMMGDSIVKLQISHFPDYMLGNRKGKLQMSFRVVYPQREEIYSVRGKAEGGKAPSFWLNVDNRFLNPLGHQLEKVELEKCMSKEKESACLQEQPRIKRVERGSSSNFYVNNEAYRNFLRDQAQCGLPSTLQAPQLQWRARARTSPSWQGDLSRILQEGLLMETTRLGGGIYGLAMLVRQSPRSSLISNPWIPTSAQL</sequence>
<accession>Q5RZ94</accession>
<dbReference type="PANTHER" id="PTHR21234">
    <property type="entry name" value="PURINE NUCLEOSIDE PHOSPHORYLASE"/>
    <property type="match status" value="1"/>
</dbReference>
<evidence type="ECO:0000313" key="3">
    <source>
        <dbReference type="EMBL" id="AAV65286.1"/>
    </source>
</evidence>
<dbReference type="InterPro" id="IPR000845">
    <property type="entry name" value="Nucleoside_phosphorylase_d"/>
</dbReference>
<evidence type="ECO:0000256" key="1">
    <source>
        <dbReference type="SAM" id="SignalP"/>
    </source>
</evidence>
<dbReference type="PANTHER" id="PTHR21234:SF42">
    <property type="entry name" value="PHOSPHORYLASE SUPERFAMILY PROTEIN"/>
    <property type="match status" value="1"/>
</dbReference>
<feature type="signal peptide" evidence="1">
    <location>
        <begin position="1"/>
        <end position="26"/>
    </location>
</feature>
<evidence type="ECO:0000259" key="2">
    <source>
        <dbReference type="Pfam" id="PF01048"/>
    </source>
</evidence>
<feature type="chain" id="PRO_5004261477" evidence="1">
    <location>
        <begin position="27"/>
        <end position="355"/>
    </location>
</feature>
<reference evidence="3" key="1">
    <citation type="journal article" date="2005" name="J. Biotechnol.">
        <title>A fast and flexible PEG-mediated transient expression system in plants for high level expression of secreted recombinant proteins.</title>
        <authorList>
            <person name="Baur A."/>
            <person name="Kaufmann F."/>
            <person name="Rolli H."/>
            <person name="Weise A."/>
            <person name="Luethje R."/>
            <person name="Berg B."/>
            <person name="Braun M."/>
            <person name="Baeumer W."/>
            <person name="Kietzmann M."/>
            <person name="Reski R."/>
            <person name="Gorr G."/>
        </authorList>
    </citation>
    <scope>NUCLEOTIDE SEQUENCE</scope>
</reference>
<dbReference type="GO" id="GO:0003824">
    <property type="term" value="F:catalytic activity"/>
    <property type="evidence" value="ECO:0007669"/>
    <property type="project" value="InterPro"/>
</dbReference>
<dbReference type="Gene3D" id="3.40.50.1580">
    <property type="entry name" value="Nucleoside phosphorylase domain"/>
    <property type="match status" value="1"/>
</dbReference>
<dbReference type="GO" id="GO:0009116">
    <property type="term" value="P:nucleoside metabolic process"/>
    <property type="evidence" value="ECO:0007669"/>
    <property type="project" value="InterPro"/>
</dbReference>
<proteinExistence type="evidence at transcript level"/>
<name>Q5RZ94_THUOC</name>
<dbReference type="SUPFAM" id="SSF53167">
    <property type="entry name" value="Purine and uridine phosphorylases"/>
    <property type="match status" value="1"/>
</dbReference>
<organism evidence="3">
    <name type="scientific">Thuja occidentalis</name>
    <name type="common">Northern white-cedar</name>
    <name type="synonym">Arborvitae</name>
    <dbReference type="NCBI Taxonomy" id="3317"/>
    <lineage>
        <taxon>Eukaryota</taxon>
        <taxon>Viridiplantae</taxon>
        <taxon>Streptophyta</taxon>
        <taxon>Embryophyta</taxon>
        <taxon>Tracheophyta</taxon>
        <taxon>Spermatophyta</taxon>
        <taxon>Pinopsida</taxon>
        <taxon>Pinidae</taxon>
        <taxon>Conifers II</taxon>
        <taxon>Cupressales</taxon>
        <taxon>Cupressaceae</taxon>
        <taxon>Thuja</taxon>
    </lineage>
</organism>
<feature type="domain" description="Nucleoside phosphorylase" evidence="2">
    <location>
        <begin position="46"/>
        <end position="150"/>
    </location>
</feature>
<keyword evidence="1" id="KW-0732">Signal</keyword>
<dbReference type="Pfam" id="PF01048">
    <property type="entry name" value="PNP_UDP_1"/>
    <property type="match status" value="1"/>
</dbReference>
<dbReference type="InterPro" id="IPR035994">
    <property type="entry name" value="Nucleoside_phosphorylase_sf"/>
</dbReference>
<dbReference type="AlphaFoldDB" id="Q5RZ94"/>
<dbReference type="EMBL" id="AY795849">
    <property type="protein sequence ID" value="AAV65286.1"/>
    <property type="molecule type" value="mRNA"/>
</dbReference>